<feature type="transmembrane region" description="Helical" evidence="2">
    <location>
        <begin position="82"/>
        <end position="107"/>
    </location>
</feature>
<dbReference type="AlphaFoldDB" id="A0A913Z2I5"/>
<dbReference type="GeneID" id="119720451"/>
<dbReference type="EnsemblMetazoa" id="XM_038190115.1">
    <property type="protein sequence ID" value="XP_038046043.1"/>
    <property type="gene ID" value="LOC119720451"/>
</dbReference>
<evidence type="ECO:0000256" key="1">
    <source>
        <dbReference type="PROSITE-ProRule" id="PRU00076"/>
    </source>
</evidence>
<dbReference type="Proteomes" id="UP000887568">
    <property type="component" value="Unplaced"/>
</dbReference>
<sequence length="215" mass="23826">MSSSPSLSDGVNVINFDRDSVTVNDGEVDCVPTYCKNGGTCEVSGNFPQVSYTCSCQASYTGERCETDVQEPDGGSLSTVTVVLIIVGCIVLLIVVVCMLVCMCLLIQRQHAKSLAYREDRQRSGVRRESRSIFDNYGDRSTESVDVSCMADFDDEAVRMRRLMHVMGRSRYLQENLSAREEFVLPYMASGIEGPYREDDSVNPAGRVVRNPMVN</sequence>
<keyword evidence="2" id="KW-0472">Membrane</keyword>
<keyword evidence="1" id="KW-1015">Disulfide bond</keyword>
<protein>
    <recommendedName>
        <fullName evidence="3">EGF-like domain-containing protein</fullName>
    </recommendedName>
</protein>
<dbReference type="SMART" id="SM00181">
    <property type="entry name" value="EGF"/>
    <property type="match status" value="1"/>
</dbReference>
<dbReference type="Pfam" id="PF00008">
    <property type="entry name" value="EGF"/>
    <property type="match status" value="1"/>
</dbReference>
<dbReference type="InterPro" id="IPR000742">
    <property type="entry name" value="EGF"/>
</dbReference>
<evidence type="ECO:0000313" key="4">
    <source>
        <dbReference type="EnsemblMetazoa" id="XP_038046043.1"/>
    </source>
</evidence>
<feature type="disulfide bond" evidence="1">
    <location>
        <begin position="56"/>
        <end position="65"/>
    </location>
</feature>
<dbReference type="PROSITE" id="PS50026">
    <property type="entry name" value="EGF_3"/>
    <property type="match status" value="1"/>
</dbReference>
<keyword evidence="2" id="KW-1133">Transmembrane helix</keyword>
<proteinExistence type="predicted"/>
<name>A0A913Z2I5_PATMI</name>
<evidence type="ECO:0000313" key="5">
    <source>
        <dbReference type="Proteomes" id="UP000887568"/>
    </source>
</evidence>
<evidence type="ECO:0000256" key="2">
    <source>
        <dbReference type="SAM" id="Phobius"/>
    </source>
</evidence>
<keyword evidence="5" id="KW-1185">Reference proteome</keyword>
<dbReference type="CDD" id="cd00054">
    <property type="entry name" value="EGF_CA"/>
    <property type="match status" value="1"/>
</dbReference>
<evidence type="ECO:0000259" key="3">
    <source>
        <dbReference type="PROSITE" id="PS50026"/>
    </source>
</evidence>
<reference evidence="4" key="1">
    <citation type="submission" date="2022-11" db="UniProtKB">
        <authorList>
            <consortium name="EnsemblMetazoa"/>
        </authorList>
    </citation>
    <scope>IDENTIFICATION</scope>
</reference>
<dbReference type="SUPFAM" id="SSF57196">
    <property type="entry name" value="EGF/Laminin"/>
    <property type="match status" value="1"/>
</dbReference>
<dbReference type="RefSeq" id="XP_038046043.1">
    <property type="nucleotide sequence ID" value="XM_038190115.1"/>
</dbReference>
<keyword evidence="1" id="KW-0245">EGF-like domain</keyword>
<dbReference type="Gene3D" id="2.10.25.10">
    <property type="entry name" value="Laminin"/>
    <property type="match status" value="1"/>
</dbReference>
<organism evidence="4 5">
    <name type="scientific">Patiria miniata</name>
    <name type="common">Bat star</name>
    <name type="synonym">Asterina miniata</name>
    <dbReference type="NCBI Taxonomy" id="46514"/>
    <lineage>
        <taxon>Eukaryota</taxon>
        <taxon>Metazoa</taxon>
        <taxon>Echinodermata</taxon>
        <taxon>Eleutherozoa</taxon>
        <taxon>Asterozoa</taxon>
        <taxon>Asteroidea</taxon>
        <taxon>Valvatacea</taxon>
        <taxon>Valvatida</taxon>
        <taxon>Asterinidae</taxon>
        <taxon>Patiria</taxon>
    </lineage>
</organism>
<dbReference type="PROSITE" id="PS00022">
    <property type="entry name" value="EGF_1"/>
    <property type="match status" value="1"/>
</dbReference>
<accession>A0A913Z2I5</accession>
<keyword evidence="2" id="KW-0812">Transmembrane</keyword>
<feature type="domain" description="EGF-like" evidence="3">
    <location>
        <begin position="26"/>
        <end position="66"/>
    </location>
</feature>
<comment type="caution">
    <text evidence="1">Lacks conserved residue(s) required for the propagation of feature annotation.</text>
</comment>